<dbReference type="PROSITE" id="PS52016">
    <property type="entry name" value="TONB_DEPENDENT_REC_3"/>
    <property type="match status" value="1"/>
</dbReference>
<dbReference type="PANTHER" id="PTHR30442:SF0">
    <property type="entry name" value="FE(3+) DICITRATE TRANSPORT PROTEIN FECA"/>
    <property type="match status" value="1"/>
</dbReference>
<evidence type="ECO:0000256" key="1">
    <source>
        <dbReference type="ARBA" id="ARBA00004571"/>
    </source>
</evidence>
<feature type="domain" description="TonB-dependent receptor-like beta-barrel" evidence="13">
    <location>
        <begin position="261"/>
        <end position="696"/>
    </location>
</feature>
<protein>
    <submittedName>
        <fullName evidence="15">Uncharacterized protein</fullName>
    </submittedName>
</protein>
<evidence type="ECO:0000256" key="10">
    <source>
        <dbReference type="PROSITE-ProRule" id="PRU10144"/>
    </source>
</evidence>
<evidence type="ECO:0000256" key="11">
    <source>
        <dbReference type="RuleBase" id="RU003357"/>
    </source>
</evidence>
<evidence type="ECO:0000259" key="13">
    <source>
        <dbReference type="Pfam" id="PF00593"/>
    </source>
</evidence>
<feature type="short sequence motif" description="TonB C-terminal box" evidence="10">
    <location>
        <begin position="708"/>
        <end position="725"/>
    </location>
</feature>
<comment type="similarity">
    <text evidence="9 11">Belongs to the TonB-dependent receptor family.</text>
</comment>
<evidence type="ECO:0000313" key="16">
    <source>
        <dbReference type="Proteomes" id="UP000077857"/>
    </source>
</evidence>
<dbReference type="RefSeq" id="WP_064039930.1">
    <property type="nucleotide sequence ID" value="NZ_LUUJ01000057.1"/>
</dbReference>
<evidence type="ECO:0000256" key="12">
    <source>
        <dbReference type="SAM" id="SignalP"/>
    </source>
</evidence>
<proteinExistence type="inferred from homology"/>
<evidence type="ECO:0000256" key="3">
    <source>
        <dbReference type="ARBA" id="ARBA00022452"/>
    </source>
</evidence>
<evidence type="ECO:0000259" key="14">
    <source>
        <dbReference type="Pfam" id="PF07715"/>
    </source>
</evidence>
<dbReference type="GO" id="GO:0009279">
    <property type="term" value="C:cell outer membrane"/>
    <property type="evidence" value="ECO:0007669"/>
    <property type="project" value="UniProtKB-SubCell"/>
</dbReference>
<dbReference type="PROSITE" id="PS01156">
    <property type="entry name" value="TONB_DEPENDENT_REC_2"/>
    <property type="match status" value="1"/>
</dbReference>
<feature type="signal peptide" evidence="12">
    <location>
        <begin position="1"/>
        <end position="26"/>
    </location>
</feature>
<dbReference type="AlphaFoldDB" id="A0A177NKJ3"/>
<keyword evidence="4 9" id="KW-0812">Transmembrane</keyword>
<evidence type="ECO:0000256" key="2">
    <source>
        <dbReference type="ARBA" id="ARBA00022448"/>
    </source>
</evidence>
<dbReference type="Pfam" id="PF00593">
    <property type="entry name" value="TonB_dep_Rec_b-barrel"/>
    <property type="match status" value="1"/>
</dbReference>
<dbReference type="InterPro" id="IPR036942">
    <property type="entry name" value="Beta-barrel_TonB_sf"/>
</dbReference>
<dbReference type="InterPro" id="IPR000531">
    <property type="entry name" value="Beta-barrel_TonB"/>
</dbReference>
<organism evidence="15 16">
    <name type="scientific">Methylomonas koyamae</name>
    <dbReference type="NCBI Taxonomy" id="702114"/>
    <lineage>
        <taxon>Bacteria</taxon>
        <taxon>Pseudomonadati</taxon>
        <taxon>Pseudomonadota</taxon>
        <taxon>Gammaproteobacteria</taxon>
        <taxon>Methylococcales</taxon>
        <taxon>Methylococcaceae</taxon>
        <taxon>Methylomonas</taxon>
    </lineage>
</organism>
<dbReference type="SUPFAM" id="SSF56935">
    <property type="entry name" value="Porins"/>
    <property type="match status" value="1"/>
</dbReference>
<accession>A0A177NKJ3</accession>
<dbReference type="InterPro" id="IPR037066">
    <property type="entry name" value="Plug_dom_sf"/>
</dbReference>
<dbReference type="Gene3D" id="2.170.130.10">
    <property type="entry name" value="TonB-dependent receptor, plug domain"/>
    <property type="match status" value="1"/>
</dbReference>
<dbReference type="InterPro" id="IPR012910">
    <property type="entry name" value="Plug_dom"/>
</dbReference>
<reference evidence="15 16" key="1">
    <citation type="submission" date="2016-03" db="EMBL/GenBank/DDBJ databases">
        <authorList>
            <person name="Ploux O."/>
        </authorList>
    </citation>
    <scope>NUCLEOTIDE SEQUENCE [LARGE SCALE GENOMIC DNA]</scope>
    <source>
        <strain evidence="15 16">R-45378</strain>
    </source>
</reference>
<evidence type="ECO:0000313" key="15">
    <source>
        <dbReference type="EMBL" id="OAI18527.1"/>
    </source>
</evidence>
<dbReference type="EMBL" id="LUUJ01000057">
    <property type="protein sequence ID" value="OAI18527.1"/>
    <property type="molecule type" value="Genomic_DNA"/>
</dbReference>
<gene>
    <name evidence="15" type="ORF">A1507_09215</name>
</gene>
<sequence>MSKIHSRLLIPGQIAMILGHSPILLAAAGAEDAELEMPVVEIVESAATLQKIPGTVNVLTQEELFESHVFNVNEALRKIPGVNARDEEGFGMRPNIGIRGINPTRSTKTLLLEDGIPLSYAPYGDNASYYHPPIERFASIEVLKGPSQILYGPQTISGTINYLTPNPPSKPGGYLSFTGGTRDFYDGHFNYGGTVGDFGGLFDITHKESRGARDNTHSDINDFNIKGVYDINANNALTIRANYFQEDSQLTYSGITDAEMRNFGIRYNPFKNDSMKTDRWGTSVTHQYSINNNATLTTNVYWSHFHRDWWRQASTTTDNQCGFNNTRLAGVEVDPNSCNSIQGRLRDYYSYGVEPRLHVNHKTLGIDSELDMGFRAHFEEQQRTQENKQFLTGTLTSIAERNERETDAYSGFAQNRFILGDWSLTPGIRIEHIDFRRLNKLTNAAGDTTMTEILPAFGISHSPNDKITTFFGFHGGFAPPRAEDTLSNVGTVVEVGPEKSWNYELGVRTKPYKGAKLDATLFHADFLQQNAVGSIAGGSTPLAAGQALYQGAELSARQDFGPLFDSDHNVYLQAAYTWVGTAEMTSAFRCLATGTDCNNATAIAMANGNFVGNRLPYSPEHNLTTTIGYAHASGFDLHLETVYVGQQFSDFANTGTAPVNGNGQIGKIDDYVVLNVATTYHAKPINTDFFVSLKNLLDETYIVDRTRGILPGSPRLVQAGFKVNF</sequence>
<dbReference type="CDD" id="cd01347">
    <property type="entry name" value="ligand_gated_channel"/>
    <property type="match status" value="1"/>
</dbReference>
<evidence type="ECO:0000256" key="8">
    <source>
        <dbReference type="ARBA" id="ARBA00023237"/>
    </source>
</evidence>
<evidence type="ECO:0000256" key="9">
    <source>
        <dbReference type="PROSITE-ProRule" id="PRU01360"/>
    </source>
</evidence>
<dbReference type="PANTHER" id="PTHR30442">
    <property type="entry name" value="IRON III DICITRATE TRANSPORT PROTEIN FECA"/>
    <property type="match status" value="1"/>
</dbReference>
<keyword evidence="6 11" id="KW-0798">TonB box</keyword>
<dbReference type="InterPro" id="IPR010917">
    <property type="entry name" value="TonB_rcpt_CS"/>
</dbReference>
<name>A0A177NKJ3_9GAMM</name>
<dbReference type="Gene3D" id="2.40.170.20">
    <property type="entry name" value="TonB-dependent receptor, beta-barrel domain"/>
    <property type="match status" value="1"/>
</dbReference>
<comment type="caution">
    <text evidence="15">The sequence shown here is derived from an EMBL/GenBank/DDBJ whole genome shotgun (WGS) entry which is preliminary data.</text>
</comment>
<feature type="domain" description="TonB-dependent receptor plug" evidence="14">
    <location>
        <begin position="49"/>
        <end position="159"/>
    </location>
</feature>
<evidence type="ECO:0000256" key="6">
    <source>
        <dbReference type="ARBA" id="ARBA00023077"/>
    </source>
</evidence>
<keyword evidence="7 9" id="KW-0472">Membrane</keyword>
<evidence type="ECO:0000256" key="4">
    <source>
        <dbReference type="ARBA" id="ARBA00022692"/>
    </source>
</evidence>
<keyword evidence="5 12" id="KW-0732">Signal</keyword>
<keyword evidence="8 9" id="KW-0998">Cell outer membrane</keyword>
<feature type="chain" id="PRO_5008069250" evidence="12">
    <location>
        <begin position="27"/>
        <end position="725"/>
    </location>
</feature>
<dbReference type="Pfam" id="PF07715">
    <property type="entry name" value="Plug"/>
    <property type="match status" value="1"/>
</dbReference>
<evidence type="ECO:0000256" key="5">
    <source>
        <dbReference type="ARBA" id="ARBA00022729"/>
    </source>
</evidence>
<comment type="subcellular location">
    <subcellularLocation>
        <location evidence="1 9">Cell outer membrane</location>
        <topology evidence="1 9">Multi-pass membrane protein</topology>
    </subcellularLocation>
</comment>
<keyword evidence="2 9" id="KW-0813">Transport</keyword>
<dbReference type="InterPro" id="IPR039426">
    <property type="entry name" value="TonB-dep_rcpt-like"/>
</dbReference>
<evidence type="ECO:0000256" key="7">
    <source>
        <dbReference type="ARBA" id="ARBA00023136"/>
    </source>
</evidence>
<dbReference type="GO" id="GO:0033214">
    <property type="term" value="P:siderophore-iron import into cell"/>
    <property type="evidence" value="ECO:0007669"/>
    <property type="project" value="TreeGrafter"/>
</dbReference>
<keyword evidence="3 9" id="KW-1134">Transmembrane beta strand</keyword>
<dbReference type="Proteomes" id="UP000077857">
    <property type="component" value="Unassembled WGS sequence"/>
</dbReference>